<evidence type="ECO:0000256" key="4">
    <source>
        <dbReference type="ARBA" id="ARBA00022807"/>
    </source>
</evidence>
<name>A0ABD0Y9G4_9HEMI</name>
<feature type="active site" evidence="5">
    <location>
        <position position="255"/>
    </location>
</feature>
<dbReference type="SMART" id="SM00720">
    <property type="entry name" value="calpain_III"/>
    <property type="match status" value="1"/>
</dbReference>
<dbReference type="Pfam" id="PF00648">
    <property type="entry name" value="Peptidase_C2"/>
    <property type="match status" value="2"/>
</dbReference>
<evidence type="ECO:0000256" key="3">
    <source>
        <dbReference type="ARBA" id="ARBA00022801"/>
    </source>
</evidence>
<dbReference type="PRINTS" id="PR00704">
    <property type="entry name" value="CALPAIN"/>
</dbReference>
<sequence>MVGLKEKLVRFKEQNFEEIKKRSLEQGSLFVDPAFPALDTIIGSSISIPTNIVWKRPGEICADPKLFVDPGRCDGALKSGELSCNWMVSACAILSDIGEIRNKVIPDCWEQDSFGVEGKYCGAFHFRLWRFGNWQDVVVDDFLPTVDNVLLTTQTQNPNEFWTALLEKAYAKLHGSYEALREYEISDALVDFTGGVSEVVDLKATGYSPVESPPDGQPQESSLDARNQLLEMLLREAPLPADIGTRTELGICRGHAYHVTDVKKVYLGETSLRTLFKGREKVAMVRLRDPRIVGDVVPSSPESVGSGHKFAYSTSTLSRLRSRNSDWQKVKDSERHRLGLLFTNNTEFWMPLEDVVGEFTELVMCRLAGCDGVFTNSAQRRWKVMAHTGWWEPSTGTAGGGDIALESFVENPQYLMRIDKEVELMVQLMQFQNVDGTNSPTDHRINLSIGFHIIKVEENRKLRLRRLWPHCCPVVACPHKKRREVSFRGRLPRGTFVVVPSTSDPAQAAQFLLRLFVKKRRRPVKLKELVVQPPAKCSVSSCSCFSGEIEWATVVVVNSAESLVKPPSSPLSGMNVYCKLSCEGKTVRTDVAKGEDRPTWNESYVFYRKSPHKPILLQVFKKNSILPDELVGECELVAAVNHCLTPLVVSLHPKAAAPDSMDLPTVGSVNLTVLTEDNVAIL</sequence>
<dbReference type="InterPro" id="IPR022684">
    <property type="entry name" value="Calpain_cysteine_protease"/>
</dbReference>
<protein>
    <recommendedName>
        <fullName evidence="11">Calpain-5</fullName>
    </recommendedName>
</protein>
<dbReference type="PANTHER" id="PTHR10183">
    <property type="entry name" value="CALPAIN"/>
    <property type="match status" value="1"/>
</dbReference>
<evidence type="ECO:0000259" key="7">
    <source>
        <dbReference type="PROSITE" id="PS50004"/>
    </source>
</evidence>
<evidence type="ECO:0000259" key="8">
    <source>
        <dbReference type="PROSITE" id="PS50203"/>
    </source>
</evidence>
<dbReference type="SMART" id="SM00230">
    <property type="entry name" value="CysPc"/>
    <property type="match status" value="1"/>
</dbReference>
<comment type="caution">
    <text evidence="6">Lacks conserved residue(s) required for the propagation of feature annotation.</text>
</comment>
<evidence type="ECO:0000313" key="9">
    <source>
        <dbReference type="EMBL" id="KAL1123965.1"/>
    </source>
</evidence>
<dbReference type="InterPro" id="IPR022682">
    <property type="entry name" value="Calpain_domain_III"/>
</dbReference>
<dbReference type="SMART" id="SM00239">
    <property type="entry name" value="C2"/>
    <property type="match status" value="1"/>
</dbReference>
<keyword evidence="10" id="KW-1185">Reference proteome</keyword>
<evidence type="ECO:0000313" key="10">
    <source>
        <dbReference type="Proteomes" id="UP001558652"/>
    </source>
</evidence>
<dbReference type="SUPFAM" id="SSF49562">
    <property type="entry name" value="C2 domain (Calcium/lipid-binding domain, CaLB)"/>
    <property type="match status" value="1"/>
</dbReference>
<dbReference type="Pfam" id="PF00168">
    <property type="entry name" value="C2"/>
    <property type="match status" value="1"/>
</dbReference>
<dbReference type="InterPro" id="IPR036213">
    <property type="entry name" value="Calpain_III_sf"/>
</dbReference>
<dbReference type="CDD" id="cd00044">
    <property type="entry name" value="CysPc"/>
    <property type="match status" value="1"/>
</dbReference>
<dbReference type="Gene3D" id="2.60.40.150">
    <property type="entry name" value="C2 domain"/>
    <property type="match status" value="1"/>
</dbReference>
<dbReference type="SUPFAM" id="SSF54001">
    <property type="entry name" value="Cysteine proteinases"/>
    <property type="match status" value="1"/>
</dbReference>
<dbReference type="Proteomes" id="UP001558652">
    <property type="component" value="Unassembled WGS sequence"/>
</dbReference>
<reference evidence="9 10" key="1">
    <citation type="submission" date="2024-07" db="EMBL/GenBank/DDBJ databases">
        <title>Chromosome-level genome assembly of the water stick insect Ranatra chinensis (Heteroptera: Nepidae).</title>
        <authorList>
            <person name="Liu X."/>
        </authorList>
    </citation>
    <scope>NUCLEOTIDE SEQUENCE [LARGE SCALE GENOMIC DNA]</scope>
    <source>
        <strain evidence="9">Cailab_2021Rc</strain>
        <tissue evidence="9">Muscle</tissue>
    </source>
</reference>
<feature type="domain" description="Calpain catalytic" evidence="8">
    <location>
        <begin position="29"/>
        <end position="368"/>
    </location>
</feature>
<dbReference type="PROSITE" id="PS50203">
    <property type="entry name" value="CALPAIN_CAT"/>
    <property type="match status" value="1"/>
</dbReference>
<dbReference type="PROSITE" id="PS50004">
    <property type="entry name" value="C2"/>
    <property type="match status" value="1"/>
</dbReference>
<evidence type="ECO:0000256" key="6">
    <source>
        <dbReference type="PROSITE-ProRule" id="PRU00239"/>
    </source>
</evidence>
<dbReference type="PANTHER" id="PTHR10183:SF379">
    <property type="entry name" value="CALPAIN-5"/>
    <property type="match status" value="1"/>
</dbReference>
<keyword evidence="3" id="KW-0378">Hydrolase</keyword>
<evidence type="ECO:0000256" key="1">
    <source>
        <dbReference type="ARBA" id="ARBA00007623"/>
    </source>
</evidence>
<dbReference type="InterPro" id="IPR038765">
    <property type="entry name" value="Papain-like_cys_pep_sf"/>
</dbReference>
<gene>
    <name evidence="9" type="ORF">AAG570_001735</name>
</gene>
<feature type="domain" description="C2" evidence="7">
    <location>
        <begin position="533"/>
        <end position="653"/>
    </location>
</feature>
<evidence type="ECO:0008006" key="11">
    <source>
        <dbReference type="Google" id="ProtNLM"/>
    </source>
</evidence>
<dbReference type="InterPro" id="IPR035892">
    <property type="entry name" value="C2_domain_sf"/>
</dbReference>
<organism evidence="9 10">
    <name type="scientific">Ranatra chinensis</name>
    <dbReference type="NCBI Taxonomy" id="642074"/>
    <lineage>
        <taxon>Eukaryota</taxon>
        <taxon>Metazoa</taxon>
        <taxon>Ecdysozoa</taxon>
        <taxon>Arthropoda</taxon>
        <taxon>Hexapoda</taxon>
        <taxon>Insecta</taxon>
        <taxon>Pterygota</taxon>
        <taxon>Neoptera</taxon>
        <taxon>Paraneoptera</taxon>
        <taxon>Hemiptera</taxon>
        <taxon>Heteroptera</taxon>
        <taxon>Panheteroptera</taxon>
        <taxon>Nepomorpha</taxon>
        <taxon>Nepidae</taxon>
        <taxon>Ranatrinae</taxon>
        <taxon>Ranatra</taxon>
    </lineage>
</organism>
<proteinExistence type="inferred from homology"/>
<dbReference type="Gene3D" id="3.90.70.10">
    <property type="entry name" value="Cysteine proteinases"/>
    <property type="match status" value="1"/>
</dbReference>
<dbReference type="InterPro" id="IPR001300">
    <property type="entry name" value="Peptidase_C2_calpain_cat"/>
</dbReference>
<comment type="similarity">
    <text evidence="1">Belongs to the peptidase C2 family.</text>
</comment>
<dbReference type="EMBL" id="JBFDAA010000011">
    <property type="protein sequence ID" value="KAL1123965.1"/>
    <property type="molecule type" value="Genomic_DNA"/>
</dbReference>
<keyword evidence="2" id="KW-0645">Protease</keyword>
<dbReference type="GO" id="GO:0008234">
    <property type="term" value="F:cysteine-type peptidase activity"/>
    <property type="evidence" value="ECO:0007669"/>
    <property type="project" value="UniProtKB-KW"/>
</dbReference>
<evidence type="ECO:0000256" key="2">
    <source>
        <dbReference type="ARBA" id="ARBA00022670"/>
    </source>
</evidence>
<dbReference type="Pfam" id="PF01067">
    <property type="entry name" value="Calpain_III"/>
    <property type="match status" value="1"/>
</dbReference>
<dbReference type="InterPro" id="IPR022683">
    <property type="entry name" value="Calpain_III"/>
</dbReference>
<dbReference type="Gene3D" id="2.60.120.380">
    <property type="match status" value="1"/>
</dbReference>
<evidence type="ECO:0000256" key="5">
    <source>
        <dbReference type="PIRSR" id="PIRSR622684-1"/>
    </source>
</evidence>
<accession>A0ABD0Y9G4</accession>
<keyword evidence="4" id="KW-0788">Thiol protease</keyword>
<dbReference type="SUPFAM" id="SSF49758">
    <property type="entry name" value="Calpain large subunit, middle domain (domain III)"/>
    <property type="match status" value="1"/>
</dbReference>
<dbReference type="InterPro" id="IPR000008">
    <property type="entry name" value="C2_dom"/>
</dbReference>
<comment type="caution">
    <text evidence="9">The sequence shown here is derived from an EMBL/GenBank/DDBJ whole genome shotgun (WGS) entry which is preliminary data.</text>
</comment>
<dbReference type="AlphaFoldDB" id="A0ABD0Y9G4"/>
<dbReference type="GO" id="GO:0006508">
    <property type="term" value="P:proteolysis"/>
    <property type="evidence" value="ECO:0007669"/>
    <property type="project" value="UniProtKB-KW"/>
</dbReference>